<dbReference type="EMBL" id="CP002049">
    <property type="protein sequence ID" value="ADI14812.1"/>
    <property type="molecule type" value="Genomic_DNA"/>
</dbReference>
<dbReference type="InterPro" id="IPR029058">
    <property type="entry name" value="AB_hydrolase_fold"/>
</dbReference>
<dbReference type="PRINTS" id="PR00412">
    <property type="entry name" value="EPOXHYDRLASE"/>
</dbReference>
<keyword evidence="3" id="KW-1185">Reference proteome</keyword>
<gene>
    <name evidence="2" type="ordered locus">Trad_1694</name>
</gene>
<organism evidence="2 3">
    <name type="scientific">Truepera radiovictrix (strain DSM 17093 / CIP 108686 / LMG 22925 / RQ-24)</name>
    <dbReference type="NCBI Taxonomy" id="649638"/>
    <lineage>
        <taxon>Bacteria</taxon>
        <taxon>Thermotogati</taxon>
        <taxon>Deinococcota</taxon>
        <taxon>Deinococci</taxon>
        <taxon>Trueperales</taxon>
        <taxon>Trueperaceae</taxon>
        <taxon>Truepera</taxon>
    </lineage>
</organism>
<evidence type="ECO:0000313" key="2">
    <source>
        <dbReference type="EMBL" id="ADI14812.1"/>
    </source>
</evidence>
<reference evidence="2 3" key="2">
    <citation type="journal article" date="2011" name="Stand. Genomic Sci.">
        <title>Complete genome sequence of Truepera radiovictrix type strain (RQ-24).</title>
        <authorList>
            <person name="Ivanova N."/>
            <person name="Rohde C."/>
            <person name="Munk C."/>
            <person name="Nolan M."/>
            <person name="Lucas S."/>
            <person name="Del Rio T.G."/>
            <person name="Tice H."/>
            <person name="Deshpande S."/>
            <person name="Cheng J.F."/>
            <person name="Tapia R."/>
            <person name="Han C."/>
            <person name="Goodwin L."/>
            <person name="Pitluck S."/>
            <person name="Liolios K."/>
            <person name="Mavromatis K."/>
            <person name="Mikhailova N."/>
            <person name="Pati A."/>
            <person name="Chen A."/>
            <person name="Palaniappan K."/>
            <person name="Land M."/>
            <person name="Hauser L."/>
            <person name="Chang Y.J."/>
            <person name="Jeffries C.D."/>
            <person name="Brambilla E."/>
            <person name="Rohde M."/>
            <person name="Goker M."/>
            <person name="Tindall B.J."/>
            <person name="Woyke T."/>
            <person name="Bristow J."/>
            <person name="Eisen J.A."/>
            <person name="Markowitz V."/>
            <person name="Hugenholtz P."/>
            <person name="Kyrpides N.C."/>
            <person name="Klenk H.P."/>
            <person name="Lapidus A."/>
        </authorList>
    </citation>
    <scope>NUCLEOTIDE SEQUENCE [LARGE SCALE GENOMIC DNA]</scope>
    <source>
        <strain evidence="3">DSM 17093 / CIP 108686 / LMG 22925 / RQ-24</strain>
    </source>
</reference>
<dbReference type="AlphaFoldDB" id="D7CQ28"/>
<proteinExistence type="predicted"/>
<dbReference type="STRING" id="649638.Trad_1694"/>
<dbReference type="eggNOG" id="COG2267">
    <property type="taxonomic scope" value="Bacteria"/>
</dbReference>
<dbReference type="Proteomes" id="UP000000379">
    <property type="component" value="Chromosome"/>
</dbReference>
<feature type="domain" description="AB hydrolase-1" evidence="1">
    <location>
        <begin position="65"/>
        <end position="307"/>
    </location>
</feature>
<dbReference type="InterPro" id="IPR000639">
    <property type="entry name" value="Epox_hydrolase-like"/>
</dbReference>
<protein>
    <submittedName>
        <fullName evidence="2">Alpha/beta hydrolase fold protein</fullName>
    </submittedName>
</protein>
<dbReference type="RefSeq" id="WP_013178179.1">
    <property type="nucleotide sequence ID" value="NC_014221.1"/>
</dbReference>
<dbReference type="PANTHER" id="PTHR43689:SF8">
    <property type="entry name" value="ALPHA_BETA-HYDROLASES SUPERFAMILY PROTEIN"/>
    <property type="match status" value="1"/>
</dbReference>
<keyword evidence="2" id="KW-0378">Hydrolase</keyword>
<evidence type="ECO:0000259" key="1">
    <source>
        <dbReference type="Pfam" id="PF00561"/>
    </source>
</evidence>
<dbReference type="OrthoDB" id="3249793at2"/>
<dbReference type="Gene3D" id="3.40.50.1820">
    <property type="entry name" value="alpha/beta hydrolase"/>
    <property type="match status" value="1"/>
</dbReference>
<sequence length="325" mass="34387">MPFRLKLTLIVFGLLALSVAVLPLILPIPELDTVPARQLAGDEGAFVTVDGLEVFYEEAGSGGTPLLLLHGFGASTFSWREVLAPLGAERRTVAFDRPAFGLTERPAVPPGATGLENPYTPEAQVALTVGLLDALGLERAVLVGNSSGGTLALQVALAHPERVAGLVLVGAAVYEGGGAPAWVRPLLHTPQMNRLGPLIMRQFGEGPGLEFLRRSYADPERVTEEVIAGYRRPLRADGWDVALWELTKASRTPDLAPRLGEVRVPTLVVSGAADAIVPPEQSQRLAQEIPGAELALLEGCGHLPQEECPEAFVAAVTAWLEGGSQ</sequence>
<dbReference type="PANTHER" id="PTHR43689">
    <property type="entry name" value="HYDROLASE"/>
    <property type="match status" value="1"/>
</dbReference>
<dbReference type="Pfam" id="PF00561">
    <property type="entry name" value="Abhydrolase_1"/>
    <property type="match status" value="1"/>
</dbReference>
<dbReference type="GO" id="GO:0016787">
    <property type="term" value="F:hydrolase activity"/>
    <property type="evidence" value="ECO:0007669"/>
    <property type="project" value="UniProtKB-KW"/>
</dbReference>
<dbReference type="KEGG" id="tra:Trad_1694"/>
<name>D7CQ28_TRURR</name>
<dbReference type="HOGENOM" id="CLU_020336_13_2_0"/>
<accession>D7CQ28</accession>
<evidence type="ECO:0000313" key="3">
    <source>
        <dbReference type="Proteomes" id="UP000000379"/>
    </source>
</evidence>
<reference evidence="3" key="1">
    <citation type="submission" date="2010-05" db="EMBL/GenBank/DDBJ databases">
        <title>The complete genome of Truepera radiovictris DSM 17093.</title>
        <authorList>
            <consortium name="US DOE Joint Genome Institute (JGI-PGF)"/>
            <person name="Lucas S."/>
            <person name="Copeland A."/>
            <person name="Lapidus A."/>
            <person name="Glavina del Rio T."/>
            <person name="Dalin E."/>
            <person name="Tice H."/>
            <person name="Bruce D."/>
            <person name="Goodwin L."/>
            <person name="Pitluck S."/>
            <person name="Kyrpides N."/>
            <person name="Mavromatis K."/>
            <person name="Ovchinnikova G."/>
            <person name="Munk A.C."/>
            <person name="Detter J.C."/>
            <person name="Han C."/>
            <person name="Tapia R."/>
            <person name="Land M."/>
            <person name="Hauser L."/>
            <person name="Markowitz V."/>
            <person name="Cheng J.-F."/>
            <person name="Hugenholtz P."/>
            <person name="Woyke T."/>
            <person name="Wu D."/>
            <person name="Tindall B."/>
            <person name="Pomrenke H.G."/>
            <person name="Brambilla E."/>
            <person name="Klenk H.-P."/>
            <person name="Eisen J.A."/>
        </authorList>
    </citation>
    <scope>NUCLEOTIDE SEQUENCE [LARGE SCALE GENOMIC DNA]</scope>
    <source>
        <strain evidence="3">DSM 17093 / CIP 108686 / LMG 22925 / RQ-24</strain>
    </source>
</reference>
<dbReference type="PRINTS" id="PR00111">
    <property type="entry name" value="ABHYDROLASE"/>
</dbReference>
<dbReference type="SUPFAM" id="SSF53474">
    <property type="entry name" value="alpha/beta-Hydrolases"/>
    <property type="match status" value="1"/>
</dbReference>
<dbReference type="InterPro" id="IPR000073">
    <property type="entry name" value="AB_hydrolase_1"/>
</dbReference>